<keyword evidence="4" id="KW-0143">Chaperone</keyword>
<sequence>MPSTRLFERASIAIRRGMRIKKEISEREREVLERERHPYLGADNGFCQFGVGFYSAFLVADRVVGSTKNPRSDKQYVWESVADSSSYVIREETDPEKLLPRGTQITLYLRPDDKYEFSELTRIQGLVKNYSQFIPSPSTHGKKNQEALRS</sequence>
<evidence type="ECO:0000256" key="2">
    <source>
        <dbReference type="ARBA" id="ARBA00022741"/>
    </source>
</evidence>
<dbReference type="InterPro" id="IPR020575">
    <property type="entry name" value="Hsp90_N"/>
</dbReference>
<protein>
    <submittedName>
        <fullName evidence="5">Heat shock protein Hsp90 family</fullName>
    </submittedName>
</protein>
<dbReference type="GO" id="GO:0016887">
    <property type="term" value="F:ATP hydrolysis activity"/>
    <property type="evidence" value="ECO:0007669"/>
    <property type="project" value="InterPro"/>
</dbReference>
<dbReference type="PANTHER" id="PTHR11528">
    <property type="entry name" value="HEAT SHOCK PROTEIN 90 FAMILY MEMBER"/>
    <property type="match status" value="1"/>
</dbReference>
<comment type="caution">
    <text evidence="5">The sequence shown here is derived from an EMBL/GenBank/DDBJ whole genome shotgun (WGS) entry which is preliminary data.</text>
</comment>
<dbReference type="Proteomes" id="UP000195402">
    <property type="component" value="Unassembled WGS sequence"/>
</dbReference>
<evidence type="ECO:0000256" key="1">
    <source>
        <dbReference type="ARBA" id="ARBA00008239"/>
    </source>
</evidence>
<dbReference type="GO" id="GO:0005524">
    <property type="term" value="F:ATP binding"/>
    <property type="evidence" value="ECO:0007669"/>
    <property type="project" value="UniProtKB-KW"/>
</dbReference>
<accession>A0A200QDS6</accession>
<dbReference type="STRING" id="56857.A0A200QDS6"/>
<dbReference type="InterPro" id="IPR001404">
    <property type="entry name" value="Hsp90_fam"/>
</dbReference>
<dbReference type="PRINTS" id="PR00775">
    <property type="entry name" value="HEATSHOCK90"/>
</dbReference>
<evidence type="ECO:0000313" key="5">
    <source>
        <dbReference type="EMBL" id="OVA08638.1"/>
    </source>
</evidence>
<evidence type="ECO:0000256" key="4">
    <source>
        <dbReference type="ARBA" id="ARBA00023186"/>
    </source>
</evidence>
<keyword evidence="5" id="KW-0346">Stress response</keyword>
<proteinExistence type="inferred from homology"/>
<keyword evidence="2" id="KW-0547">Nucleotide-binding</keyword>
<dbReference type="InterPro" id="IPR036890">
    <property type="entry name" value="HATPase_C_sf"/>
</dbReference>
<reference evidence="5 6" key="1">
    <citation type="journal article" date="2017" name="Mol. Plant">
        <title>The Genome of Medicinal Plant Macleaya cordata Provides New Insights into Benzylisoquinoline Alkaloids Metabolism.</title>
        <authorList>
            <person name="Liu X."/>
            <person name="Liu Y."/>
            <person name="Huang P."/>
            <person name="Ma Y."/>
            <person name="Qing Z."/>
            <person name="Tang Q."/>
            <person name="Cao H."/>
            <person name="Cheng P."/>
            <person name="Zheng Y."/>
            <person name="Yuan Z."/>
            <person name="Zhou Y."/>
            <person name="Liu J."/>
            <person name="Tang Z."/>
            <person name="Zhuo Y."/>
            <person name="Zhang Y."/>
            <person name="Yu L."/>
            <person name="Huang J."/>
            <person name="Yang P."/>
            <person name="Peng Q."/>
            <person name="Zhang J."/>
            <person name="Jiang W."/>
            <person name="Zhang Z."/>
            <person name="Lin K."/>
            <person name="Ro D.K."/>
            <person name="Chen X."/>
            <person name="Xiong X."/>
            <person name="Shang Y."/>
            <person name="Huang S."/>
            <person name="Zeng J."/>
        </authorList>
    </citation>
    <scope>NUCLEOTIDE SEQUENCE [LARGE SCALE GENOMIC DNA]</scope>
    <source>
        <strain evidence="6">cv. BLH2017</strain>
        <tissue evidence="5">Root</tissue>
    </source>
</reference>
<gene>
    <name evidence="5" type="ORF">BVC80_8513g11</name>
</gene>
<dbReference type="EMBL" id="MVGT01002315">
    <property type="protein sequence ID" value="OVA08638.1"/>
    <property type="molecule type" value="Genomic_DNA"/>
</dbReference>
<dbReference type="SUPFAM" id="SSF55874">
    <property type="entry name" value="ATPase domain of HSP90 chaperone/DNA topoisomerase II/histidine kinase"/>
    <property type="match status" value="1"/>
</dbReference>
<name>A0A200QDS6_MACCD</name>
<comment type="similarity">
    <text evidence="1">Belongs to the heat shock protein 90 family.</text>
</comment>
<keyword evidence="6" id="KW-1185">Reference proteome</keyword>
<keyword evidence="3" id="KW-0067">ATP-binding</keyword>
<dbReference type="GO" id="GO:0140662">
    <property type="term" value="F:ATP-dependent protein folding chaperone"/>
    <property type="evidence" value="ECO:0007669"/>
    <property type="project" value="InterPro"/>
</dbReference>
<dbReference type="Gene3D" id="3.30.565.10">
    <property type="entry name" value="Histidine kinase-like ATPase, C-terminal domain"/>
    <property type="match status" value="1"/>
</dbReference>
<evidence type="ECO:0000256" key="3">
    <source>
        <dbReference type="ARBA" id="ARBA00022840"/>
    </source>
</evidence>
<dbReference type="AlphaFoldDB" id="A0A200QDS6"/>
<dbReference type="InParanoid" id="A0A200QDS6"/>
<dbReference type="OrthoDB" id="978878at2759"/>
<dbReference type="GO" id="GO:0051082">
    <property type="term" value="F:unfolded protein binding"/>
    <property type="evidence" value="ECO:0007669"/>
    <property type="project" value="InterPro"/>
</dbReference>
<organism evidence="5 6">
    <name type="scientific">Macleaya cordata</name>
    <name type="common">Five-seeded plume-poppy</name>
    <name type="synonym">Bocconia cordata</name>
    <dbReference type="NCBI Taxonomy" id="56857"/>
    <lineage>
        <taxon>Eukaryota</taxon>
        <taxon>Viridiplantae</taxon>
        <taxon>Streptophyta</taxon>
        <taxon>Embryophyta</taxon>
        <taxon>Tracheophyta</taxon>
        <taxon>Spermatophyta</taxon>
        <taxon>Magnoliopsida</taxon>
        <taxon>Ranunculales</taxon>
        <taxon>Papaveraceae</taxon>
        <taxon>Papaveroideae</taxon>
        <taxon>Macleaya</taxon>
    </lineage>
</organism>
<evidence type="ECO:0000313" key="6">
    <source>
        <dbReference type="Proteomes" id="UP000195402"/>
    </source>
</evidence>